<dbReference type="InterPro" id="IPR019734">
    <property type="entry name" value="TPR_rpt"/>
</dbReference>
<protein>
    <submittedName>
        <fullName evidence="1">2OG-Fe(II) oxygenase</fullName>
    </submittedName>
</protein>
<dbReference type="InterPro" id="IPR011990">
    <property type="entry name" value="TPR-like_helical_dom_sf"/>
</dbReference>
<comment type="caution">
    <text evidence="1">The sequence shown here is derived from an EMBL/GenBank/DDBJ whole genome shotgun (WGS) entry which is preliminary data.</text>
</comment>
<name>A0ABS9VQ13_9SPHN</name>
<sequence>MSFSAALAEASSRPADSAALEQLAGSAVENGEEERALPILARAVETSPTARLWQGKAFLERSLDEHELALASYAAAARLAPDNVRIARDRAETTLEAGLDARPLYEEALALAPGNGLLRIGMARARAAAGEGESAIAELEALLEQAPAWTVGHEQLAQLKATQGKAAEATSSLERALERFPGAQPLWETLLYVQLRRGAYESLSDILLRARAAGVNSPEFRIYDAIHAAEFGAETHPAALFDPAHPEIDAALGRWRVRHLLRVGALDEALRLVDAQLRGDRTAELYAYAATAWRLADDPRSEWLERHEPFVSVVDLSDDLPPLDVLGDTLRALHVAKGEYLNESVRGGTQTDGPLFSRIDPVIRQLRKAAVGAVEKYVSALPPTDGDHPLLRERRDRRVRFSGSWSVRLRSGGRHANHVHPQGWISSALYVALPPKSQGEADDAGWFTLGEPDERLGLQLGPWRKIEPKPAQLVLFPSWMWHGTVPFAEGERLTVAFDVAPPI</sequence>
<evidence type="ECO:0000313" key="2">
    <source>
        <dbReference type="Proteomes" id="UP001203058"/>
    </source>
</evidence>
<evidence type="ECO:0000313" key="1">
    <source>
        <dbReference type="EMBL" id="MCH8617069.1"/>
    </source>
</evidence>
<dbReference type="Proteomes" id="UP001203058">
    <property type="component" value="Unassembled WGS sequence"/>
</dbReference>
<dbReference type="Pfam" id="PF13759">
    <property type="entry name" value="2OG-FeII_Oxy_5"/>
    <property type="match status" value="1"/>
</dbReference>
<dbReference type="SMART" id="SM00028">
    <property type="entry name" value="TPR"/>
    <property type="match status" value="2"/>
</dbReference>
<dbReference type="Gene3D" id="1.25.40.10">
    <property type="entry name" value="Tetratricopeptide repeat domain"/>
    <property type="match status" value="2"/>
</dbReference>
<reference evidence="1 2" key="1">
    <citation type="submission" date="2022-03" db="EMBL/GenBank/DDBJ databases">
        <authorList>
            <person name="Jo J.-H."/>
            <person name="Im W.-T."/>
        </authorList>
    </citation>
    <scope>NUCLEOTIDE SEQUENCE [LARGE SCALE GENOMIC DNA]</scope>
    <source>
        <strain evidence="1 2">SM33</strain>
    </source>
</reference>
<dbReference type="RefSeq" id="WP_241447942.1">
    <property type="nucleotide sequence ID" value="NZ_JAKZHW010000002.1"/>
</dbReference>
<dbReference type="InterPro" id="IPR012668">
    <property type="entry name" value="CHP02466"/>
</dbReference>
<organism evidence="1 2">
    <name type="scientific">Sphingomonas telluris</name>
    <dbReference type="NCBI Taxonomy" id="2907998"/>
    <lineage>
        <taxon>Bacteria</taxon>
        <taxon>Pseudomonadati</taxon>
        <taxon>Pseudomonadota</taxon>
        <taxon>Alphaproteobacteria</taxon>
        <taxon>Sphingomonadales</taxon>
        <taxon>Sphingomonadaceae</taxon>
        <taxon>Sphingomonas</taxon>
    </lineage>
</organism>
<dbReference type="EMBL" id="JAKZHW010000002">
    <property type="protein sequence ID" value="MCH8617069.1"/>
    <property type="molecule type" value="Genomic_DNA"/>
</dbReference>
<dbReference type="Gene3D" id="2.60.120.620">
    <property type="entry name" value="q2cbj1_9rhob like domain"/>
    <property type="match status" value="1"/>
</dbReference>
<dbReference type="Pfam" id="PF14559">
    <property type="entry name" value="TPR_19"/>
    <property type="match status" value="1"/>
</dbReference>
<accession>A0ABS9VQ13</accession>
<dbReference type="SUPFAM" id="SSF48452">
    <property type="entry name" value="TPR-like"/>
    <property type="match status" value="1"/>
</dbReference>
<gene>
    <name evidence="1" type="ORF">LZ016_13290</name>
</gene>
<keyword evidence="2" id="KW-1185">Reference proteome</keyword>
<proteinExistence type="predicted"/>